<organism evidence="1 2">
    <name type="scientific">Sphaerotilus natans subsp. natans DSM 6575</name>
    <dbReference type="NCBI Taxonomy" id="1286631"/>
    <lineage>
        <taxon>Bacteria</taxon>
        <taxon>Pseudomonadati</taxon>
        <taxon>Pseudomonadota</taxon>
        <taxon>Betaproteobacteria</taxon>
        <taxon>Burkholderiales</taxon>
        <taxon>Sphaerotilaceae</taxon>
        <taxon>Sphaerotilus</taxon>
    </lineage>
</organism>
<sequence length="44" mass="4381">MSGHGVVLLICLGKLKTRGARVIVCLPSAVVGAPTAITSTVPPP</sequence>
<dbReference type="AlphaFoldDB" id="A0A059KSN1"/>
<keyword evidence="2" id="KW-1185">Reference proteome</keyword>
<protein>
    <submittedName>
        <fullName evidence="1">Uncharacterized protein</fullName>
    </submittedName>
</protein>
<name>A0A059KSN1_9BURK</name>
<gene>
    <name evidence="1" type="ORF">X805_02160</name>
</gene>
<reference evidence="1 2" key="1">
    <citation type="journal article" date="2014" name="FEMS Microbiol. Ecol.">
        <title>Sphaerotilus natans encrusted with nanoball-shaped Fe(III) oxide minerals formed by nitrate-reducing mixotrophic Fe(II) oxidation.</title>
        <authorList>
            <person name="Park S."/>
            <person name="Kim D.H."/>
            <person name="Lee J.H."/>
            <person name="Hur H.G."/>
        </authorList>
    </citation>
    <scope>NUCLEOTIDE SEQUENCE [LARGE SCALE GENOMIC DNA]</scope>
    <source>
        <strain evidence="1 2">DSM 6575</strain>
    </source>
</reference>
<comment type="caution">
    <text evidence="1">The sequence shown here is derived from an EMBL/GenBank/DDBJ whole genome shotgun (WGS) entry which is preliminary data.</text>
</comment>
<proteinExistence type="predicted"/>
<dbReference type="Proteomes" id="UP000026714">
    <property type="component" value="Unassembled WGS sequence"/>
</dbReference>
<evidence type="ECO:0000313" key="2">
    <source>
        <dbReference type="Proteomes" id="UP000026714"/>
    </source>
</evidence>
<evidence type="ECO:0000313" key="1">
    <source>
        <dbReference type="EMBL" id="KDB54234.1"/>
    </source>
</evidence>
<accession>A0A059KSN1</accession>
<dbReference type="EMBL" id="AZRA01000005">
    <property type="protein sequence ID" value="KDB54234.1"/>
    <property type="molecule type" value="Genomic_DNA"/>
</dbReference>